<gene>
    <name evidence="6" type="ORF">SLS53_007019</name>
</gene>
<dbReference type="PROSITE" id="PS01174">
    <property type="entry name" value="LIPASE_GDXG_SER"/>
    <property type="match status" value="1"/>
</dbReference>
<evidence type="ECO:0000256" key="1">
    <source>
        <dbReference type="ARBA" id="ARBA00010515"/>
    </source>
</evidence>
<dbReference type="GO" id="GO:0016787">
    <property type="term" value="F:hydrolase activity"/>
    <property type="evidence" value="ECO:0007669"/>
    <property type="project" value="UniProtKB-KW"/>
</dbReference>
<dbReference type="InterPro" id="IPR050300">
    <property type="entry name" value="GDXG_lipolytic_enzyme"/>
</dbReference>
<organism evidence="6 7">
    <name type="scientific">Cytospora paraplurivora</name>
    <dbReference type="NCBI Taxonomy" id="2898453"/>
    <lineage>
        <taxon>Eukaryota</taxon>
        <taxon>Fungi</taxon>
        <taxon>Dikarya</taxon>
        <taxon>Ascomycota</taxon>
        <taxon>Pezizomycotina</taxon>
        <taxon>Sordariomycetes</taxon>
        <taxon>Sordariomycetidae</taxon>
        <taxon>Diaporthales</taxon>
        <taxon>Cytosporaceae</taxon>
        <taxon>Cytospora</taxon>
    </lineage>
</organism>
<feature type="active site" evidence="3">
    <location>
        <position position="255"/>
    </location>
</feature>
<proteinExistence type="inferred from homology"/>
<evidence type="ECO:0000256" key="4">
    <source>
        <dbReference type="SAM" id="MobiDB-lite"/>
    </source>
</evidence>
<dbReference type="PANTHER" id="PTHR48081:SF25">
    <property type="entry name" value="PUTATIVE (AFU_ORTHOLOGUE AFUA_3G11560)-RELATED"/>
    <property type="match status" value="1"/>
</dbReference>
<accession>A0AAN9YE80</accession>
<dbReference type="EMBL" id="JAJSPL020000033">
    <property type="protein sequence ID" value="KAK7736587.1"/>
    <property type="molecule type" value="Genomic_DNA"/>
</dbReference>
<dbReference type="SUPFAM" id="SSF53474">
    <property type="entry name" value="alpha/beta-Hydrolases"/>
    <property type="match status" value="1"/>
</dbReference>
<sequence>MDADKLKLYMQLVAHLPLLARVSILRMLQMSPLSKYMDLKTELTVSLIRSFLSPSKPLSISETQRLLNRDPGVKGRIWVANYAAPAPEETSIRDVVIRAIENLNLNLRQPGNDQGSTPPPSLGDTQCWPDVVPVEAEWVGYRAGATPQSRPPPNLTEAERYAEMMKEVKGATTILYLHGGAYFLMDPSTYRPSTKLLAKLTGGRCYSVRYRLAPQNPFPAALIDALLSYLNLLYPPLGAFHEAVKPEHVVLSGDSAGGNLCMALTQLLLEFGRADTKIRWFGQEVSAPLPAGVALSSPWLDLTHSSPSCRTNAEFDYLPMLQGLDEAQRPSCPAWPADPPRKMLYCADALVTHPLVTLLAADSWEGCPPVYMSCGWELLADEDKYLARKLHSDGVQVVFEEFEAMPHCFQAVLMGTPVSVRSFGAWAGFIRDVVEKGPGKSVFRTIEAKTLNEVDIDPSGLSPYTEEELRERLRVFAREEPPASAAGDVGMKL</sequence>
<evidence type="ECO:0000313" key="7">
    <source>
        <dbReference type="Proteomes" id="UP001320245"/>
    </source>
</evidence>
<dbReference type="InterPro" id="IPR033140">
    <property type="entry name" value="Lipase_GDXG_put_SER_AS"/>
</dbReference>
<feature type="domain" description="Alpha/beta hydrolase fold-3" evidence="5">
    <location>
        <begin position="174"/>
        <end position="410"/>
    </location>
</feature>
<dbReference type="Gene3D" id="3.40.50.1820">
    <property type="entry name" value="alpha/beta hydrolase"/>
    <property type="match status" value="1"/>
</dbReference>
<comment type="caution">
    <text evidence="6">The sequence shown here is derived from an EMBL/GenBank/DDBJ whole genome shotgun (WGS) entry which is preliminary data.</text>
</comment>
<dbReference type="InterPro" id="IPR002168">
    <property type="entry name" value="Lipase_GDXG_HIS_AS"/>
</dbReference>
<dbReference type="Proteomes" id="UP001320245">
    <property type="component" value="Unassembled WGS sequence"/>
</dbReference>
<comment type="similarity">
    <text evidence="1">Belongs to the 'GDXG' lipolytic enzyme family.</text>
</comment>
<evidence type="ECO:0000259" key="5">
    <source>
        <dbReference type="Pfam" id="PF07859"/>
    </source>
</evidence>
<dbReference type="PANTHER" id="PTHR48081">
    <property type="entry name" value="AB HYDROLASE SUPERFAMILY PROTEIN C4A8.06C"/>
    <property type="match status" value="1"/>
</dbReference>
<reference evidence="6 7" key="1">
    <citation type="journal article" date="2023" name="PLoS ONE">
        <title>Cytospora paraplurivora sp. nov. isolated from orchards with fruit tree decline syndrome in Ontario, Canada.</title>
        <authorList>
            <person name="Ilyukhin E."/>
            <person name="Nguyen H.D.T."/>
            <person name="Castle A.J."/>
            <person name="Ellouze W."/>
        </authorList>
    </citation>
    <scope>NUCLEOTIDE SEQUENCE [LARGE SCALE GENOMIC DNA]</scope>
    <source>
        <strain evidence="6 7">FDS-564</strain>
    </source>
</reference>
<protein>
    <recommendedName>
        <fullName evidence="5">Alpha/beta hydrolase fold-3 domain-containing protein</fullName>
    </recommendedName>
</protein>
<feature type="region of interest" description="Disordered" evidence="4">
    <location>
        <begin position="107"/>
        <end position="126"/>
    </location>
</feature>
<evidence type="ECO:0000256" key="3">
    <source>
        <dbReference type="PROSITE-ProRule" id="PRU10038"/>
    </source>
</evidence>
<keyword evidence="7" id="KW-1185">Reference proteome</keyword>
<keyword evidence="2" id="KW-0378">Hydrolase</keyword>
<dbReference type="InterPro" id="IPR029058">
    <property type="entry name" value="AB_hydrolase_fold"/>
</dbReference>
<feature type="compositionally biased region" description="Polar residues" evidence="4">
    <location>
        <begin position="107"/>
        <end position="116"/>
    </location>
</feature>
<dbReference type="InterPro" id="IPR013094">
    <property type="entry name" value="AB_hydrolase_3"/>
</dbReference>
<dbReference type="AlphaFoldDB" id="A0AAN9YE80"/>
<dbReference type="Pfam" id="PF07859">
    <property type="entry name" value="Abhydrolase_3"/>
    <property type="match status" value="1"/>
</dbReference>
<evidence type="ECO:0000313" key="6">
    <source>
        <dbReference type="EMBL" id="KAK7736587.1"/>
    </source>
</evidence>
<name>A0AAN9YE80_9PEZI</name>
<evidence type="ECO:0000256" key="2">
    <source>
        <dbReference type="ARBA" id="ARBA00022801"/>
    </source>
</evidence>
<dbReference type="PROSITE" id="PS01173">
    <property type="entry name" value="LIPASE_GDXG_HIS"/>
    <property type="match status" value="1"/>
</dbReference>